<dbReference type="Pfam" id="PF03114">
    <property type="entry name" value="BAR"/>
    <property type="match status" value="1"/>
</dbReference>
<protein>
    <submittedName>
        <fullName evidence="12">Endophilin-A2</fullName>
    </submittedName>
</protein>
<dbReference type="Pfam" id="PF00018">
    <property type="entry name" value="SH3_1"/>
    <property type="match status" value="1"/>
</dbReference>
<evidence type="ECO:0000256" key="7">
    <source>
        <dbReference type="PROSITE-ProRule" id="PRU00192"/>
    </source>
</evidence>
<dbReference type="GO" id="GO:0098793">
    <property type="term" value="C:presynapse"/>
    <property type="evidence" value="ECO:0007669"/>
    <property type="project" value="TreeGrafter"/>
</dbReference>
<feature type="coiled-coil region" evidence="8">
    <location>
        <begin position="277"/>
        <end position="304"/>
    </location>
</feature>
<dbReference type="PANTHER" id="PTHR14167:SF81">
    <property type="entry name" value="ENDOPHILIN-A"/>
    <property type="match status" value="1"/>
</dbReference>
<feature type="domain" description="SH3" evidence="10">
    <location>
        <begin position="441"/>
        <end position="500"/>
    </location>
</feature>
<keyword evidence="6" id="KW-0472">Membrane</keyword>
<dbReference type="GO" id="GO:0016020">
    <property type="term" value="C:membrane"/>
    <property type="evidence" value="ECO:0007669"/>
    <property type="project" value="UniProtKB-SubCell"/>
</dbReference>
<dbReference type="SUPFAM" id="SSF50044">
    <property type="entry name" value="SH3-domain"/>
    <property type="match status" value="1"/>
</dbReference>
<comment type="subcellular location">
    <subcellularLocation>
        <location evidence="1">Membrane</location>
        <topology evidence="1">Peripheral membrane protein</topology>
    </subcellularLocation>
</comment>
<keyword evidence="13" id="KW-1185">Reference proteome</keyword>
<dbReference type="InterPro" id="IPR027267">
    <property type="entry name" value="AH/BAR_dom_sf"/>
</dbReference>
<dbReference type="InterPro" id="IPR004148">
    <property type="entry name" value="BAR_dom"/>
</dbReference>
<gene>
    <name evidence="12" type="primary">SH3GL1</name>
    <name evidence="12" type="ORF">Tcan_18378</name>
</gene>
<dbReference type="FunFam" id="2.30.30.40:FF:000072">
    <property type="entry name" value="Unconventional Myosin IB"/>
    <property type="match status" value="1"/>
</dbReference>
<dbReference type="GO" id="GO:0005737">
    <property type="term" value="C:cytoplasm"/>
    <property type="evidence" value="ECO:0007669"/>
    <property type="project" value="InterPro"/>
</dbReference>
<evidence type="ECO:0000313" key="13">
    <source>
        <dbReference type="Proteomes" id="UP000031036"/>
    </source>
</evidence>
<evidence type="ECO:0000256" key="6">
    <source>
        <dbReference type="ARBA" id="ARBA00023136"/>
    </source>
</evidence>
<dbReference type="InterPro" id="IPR035824">
    <property type="entry name" value="Endophilin_A_SH3"/>
</dbReference>
<dbReference type="PROSITE" id="PS50002">
    <property type="entry name" value="SH3"/>
    <property type="match status" value="1"/>
</dbReference>
<name>A0A0B2V8N3_TOXCA</name>
<dbReference type="InterPro" id="IPR036028">
    <property type="entry name" value="SH3-like_dom_sf"/>
</dbReference>
<comment type="similarity">
    <text evidence="2">Belongs to the endophilin family.</text>
</comment>
<evidence type="ECO:0000259" key="11">
    <source>
        <dbReference type="PROSITE" id="PS51021"/>
    </source>
</evidence>
<organism evidence="12 13">
    <name type="scientific">Toxocara canis</name>
    <name type="common">Canine roundworm</name>
    <dbReference type="NCBI Taxonomy" id="6265"/>
    <lineage>
        <taxon>Eukaryota</taxon>
        <taxon>Metazoa</taxon>
        <taxon>Ecdysozoa</taxon>
        <taxon>Nematoda</taxon>
        <taxon>Chromadorea</taxon>
        <taxon>Rhabditida</taxon>
        <taxon>Spirurina</taxon>
        <taxon>Ascaridomorpha</taxon>
        <taxon>Ascaridoidea</taxon>
        <taxon>Toxocaridae</taxon>
        <taxon>Toxocara</taxon>
    </lineage>
</organism>
<proteinExistence type="inferred from homology"/>
<evidence type="ECO:0000256" key="9">
    <source>
        <dbReference type="SAM" id="MobiDB-lite"/>
    </source>
</evidence>
<comment type="caution">
    <text evidence="12">The sequence shown here is derived from an EMBL/GenBank/DDBJ whole genome shotgun (WGS) entry which is preliminary data.</text>
</comment>
<dbReference type="SUPFAM" id="SSF103657">
    <property type="entry name" value="BAR/IMD domain-like"/>
    <property type="match status" value="1"/>
</dbReference>
<evidence type="ECO:0000313" key="12">
    <source>
        <dbReference type="EMBL" id="KHN77913.1"/>
    </source>
</evidence>
<dbReference type="InterPro" id="IPR001452">
    <property type="entry name" value="SH3_domain"/>
</dbReference>
<dbReference type="InterPro" id="IPR050384">
    <property type="entry name" value="Endophilin_SH3RF"/>
</dbReference>
<dbReference type="Gene3D" id="2.30.30.40">
    <property type="entry name" value="SH3 Domains"/>
    <property type="match status" value="1"/>
</dbReference>
<evidence type="ECO:0000256" key="8">
    <source>
        <dbReference type="SAM" id="Coils"/>
    </source>
</evidence>
<reference evidence="12 13" key="1">
    <citation type="submission" date="2014-11" db="EMBL/GenBank/DDBJ databases">
        <title>Genetic blueprint of the zoonotic pathogen Toxocara canis.</title>
        <authorList>
            <person name="Zhu X.-Q."/>
            <person name="Korhonen P.K."/>
            <person name="Cai H."/>
            <person name="Young N.D."/>
            <person name="Nejsum P."/>
            <person name="von Samson-Himmelstjerna G."/>
            <person name="Boag P.R."/>
            <person name="Tan P."/>
            <person name="Li Q."/>
            <person name="Min J."/>
            <person name="Yang Y."/>
            <person name="Wang X."/>
            <person name="Fang X."/>
            <person name="Hall R.S."/>
            <person name="Hofmann A."/>
            <person name="Sternberg P.W."/>
            <person name="Jex A.R."/>
            <person name="Gasser R.B."/>
        </authorList>
    </citation>
    <scope>NUCLEOTIDE SEQUENCE [LARGE SCALE GENOMIC DNA]</scope>
    <source>
        <strain evidence="12">PN_DK_2014</strain>
    </source>
</reference>
<feature type="region of interest" description="Disordered" evidence="9">
    <location>
        <begin position="411"/>
        <end position="439"/>
    </location>
</feature>
<dbReference type="SMART" id="SM00326">
    <property type="entry name" value="SH3"/>
    <property type="match status" value="1"/>
</dbReference>
<evidence type="ECO:0000256" key="3">
    <source>
        <dbReference type="ARBA" id="ARBA00022443"/>
    </source>
</evidence>
<sequence length="501" mass="55983">MFAELQTDSCHFWDLAALVLHEEAPANVPVDRNSYNQEWYSITRLATALFCTKLDSETLSSFVNLSEELWGSTERHYLIDQWARSIMSGSGEVEDEDLNFRLIYMSDSVASLSLLSLKYLSETMGAAEPTKLDDEYNEMERKVDTTYELITSLIADTHEYLQPNPATRAKMATMGALSKVRGTTKASPYPQTEGVLAETMQKYGTALGNNSDLGKALLDASEAYRQMADIKYQMEDNVKHNFLDPLAHLQQTDLKEVNHHRTKLKGRRLDYDCKKRKQTRDEELIQAEEKLEESKRLAEQAMYNLLSNDVEQVSQLCALVDAQLDFHHQTTQVLERLQQQLRARVNEATSRPRTEHIVKPVLTDRTPSTRSPVPTHEFNSAANINFQPTAPSAYPNANGGDWSSPAAVSSNAAFAPSAPPAQAPPPAYGGGSVATPSAPAMRKPTAKALYDFEAQNEGELDFKEGDLIELTSQIDENWYEGSIRGKSGFFPISYVQVLVPL</sequence>
<dbReference type="GO" id="GO:0016191">
    <property type="term" value="P:synaptic vesicle uncoating"/>
    <property type="evidence" value="ECO:0007669"/>
    <property type="project" value="TreeGrafter"/>
</dbReference>
<dbReference type="CDD" id="cd07592">
    <property type="entry name" value="BAR_Endophilin_A"/>
    <property type="match status" value="1"/>
</dbReference>
<dbReference type="STRING" id="6265.A0A0B2V8N3"/>
<evidence type="ECO:0000256" key="1">
    <source>
        <dbReference type="ARBA" id="ARBA00004170"/>
    </source>
</evidence>
<feature type="domain" description="BAR" evidence="11">
    <location>
        <begin position="121"/>
        <end position="350"/>
    </location>
</feature>
<dbReference type="AlphaFoldDB" id="A0A0B2V8N3"/>
<dbReference type="PROSITE" id="PS51021">
    <property type="entry name" value="BAR"/>
    <property type="match status" value="1"/>
</dbReference>
<evidence type="ECO:0000256" key="4">
    <source>
        <dbReference type="ARBA" id="ARBA00022583"/>
    </source>
</evidence>
<evidence type="ECO:0000256" key="5">
    <source>
        <dbReference type="ARBA" id="ARBA00023054"/>
    </source>
</evidence>
<dbReference type="Proteomes" id="UP000031036">
    <property type="component" value="Unassembled WGS sequence"/>
</dbReference>
<dbReference type="OrthoDB" id="443981at2759"/>
<keyword evidence="3 7" id="KW-0728">SH3 domain</keyword>
<dbReference type="Gene3D" id="1.20.1270.60">
    <property type="entry name" value="Arfaptin homology (AH) domain/BAR domain"/>
    <property type="match status" value="1"/>
</dbReference>
<evidence type="ECO:0000256" key="2">
    <source>
        <dbReference type="ARBA" id="ARBA00006697"/>
    </source>
</evidence>
<accession>A0A0B2V8N3</accession>
<dbReference type="GO" id="GO:0098978">
    <property type="term" value="C:glutamatergic synapse"/>
    <property type="evidence" value="ECO:0007669"/>
    <property type="project" value="TreeGrafter"/>
</dbReference>
<keyword evidence="4" id="KW-0254">Endocytosis</keyword>
<dbReference type="CDD" id="cd11803">
    <property type="entry name" value="SH3_Endophilin_A"/>
    <property type="match status" value="1"/>
</dbReference>
<dbReference type="SMART" id="SM00721">
    <property type="entry name" value="BAR"/>
    <property type="match status" value="1"/>
</dbReference>
<feature type="compositionally biased region" description="Pro residues" evidence="9">
    <location>
        <begin position="417"/>
        <end position="427"/>
    </location>
</feature>
<dbReference type="OMA" id="THEFNSA"/>
<dbReference type="EMBL" id="JPKZ01002211">
    <property type="protein sequence ID" value="KHN77913.1"/>
    <property type="molecule type" value="Genomic_DNA"/>
</dbReference>
<dbReference type="PRINTS" id="PR00452">
    <property type="entry name" value="SH3DOMAIN"/>
</dbReference>
<dbReference type="PANTHER" id="PTHR14167">
    <property type="entry name" value="SH3 DOMAIN-CONTAINING"/>
    <property type="match status" value="1"/>
</dbReference>
<dbReference type="PRINTS" id="PR00499">
    <property type="entry name" value="P67PHOX"/>
</dbReference>
<keyword evidence="5 8" id="KW-0175">Coiled coil</keyword>
<evidence type="ECO:0000259" key="10">
    <source>
        <dbReference type="PROSITE" id="PS50002"/>
    </source>
</evidence>